<dbReference type="Gene3D" id="3.40.50.360">
    <property type="match status" value="1"/>
</dbReference>
<dbReference type="Pfam" id="PF02525">
    <property type="entry name" value="Flavodoxin_2"/>
    <property type="match status" value="1"/>
</dbReference>
<comment type="caution">
    <text evidence="4">The sequence shown here is derived from an EMBL/GenBank/DDBJ whole genome shotgun (WGS) entry which is preliminary data.</text>
</comment>
<evidence type="ECO:0000256" key="1">
    <source>
        <dbReference type="ARBA" id="ARBA00006252"/>
    </source>
</evidence>
<comment type="similarity">
    <text evidence="1">Belongs to the NAD(P)H dehydrogenase (quinone) family.</text>
</comment>
<organism evidence="4 5">
    <name type="scientific">Reyranella aquatilis</name>
    <dbReference type="NCBI Taxonomy" id="2035356"/>
    <lineage>
        <taxon>Bacteria</taxon>
        <taxon>Pseudomonadati</taxon>
        <taxon>Pseudomonadota</taxon>
        <taxon>Alphaproteobacteria</taxon>
        <taxon>Hyphomicrobiales</taxon>
        <taxon>Reyranellaceae</taxon>
        <taxon>Reyranella</taxon>
    </lineage>
</organism>
<dbReference type="PANTHER" id="PTHR10204">
    <property type="entry name" value="NAD P H OXIDOREDUCTASE-RELATED"/>
    <property type="match status" value="1"/>
</dbReference>
<proteinExistence type="inferred from homology"/>
<dbReference type="EMBL" id="JAJISD010000001">
    <property type="protein sequence ID" value="MCC8428453.1"/>
    <property type="molecule type" value="Genomic_DNA"/>
</dbReference>
<dbReference type="RefSeq" id="WP_230549645.1">
    <property type="nucleotide sequence ID" value="NZ_JAJISD010000001.1"/>
</dbReference>
<reference evidence="4 5" key="1">
    <citation type="submission" date="2021-11" db="EMBL/GenBank/DDBJ databases">
        <authorList>
            <person name="Lee D.-H."/>
            <person name="Kim S.-B."/>
        </authorList>
    </citation>
    <scope>NUCLEOTIDE SEQUENCE [LARGE SCALE GENOMIC DNA]</scope>
    <source>
        <strain evidence="4 5">KCTC 52223</strain>
    </source>
</reference>
<evidence type="ECO:0000313" key="4">
    <source>
        <dbReference type="EMBL" id="MCC8428453.1"/>
    </source>
</evidence>
<feature type="domain" description="Flavodoxin-like fold" evidence="3">
    <location>
        <begin position="4"/>
        <end position="188"/>
    </location>
</feature>
<keyword evidence="2" id="KW-0560">Oxidoreductase</keyword>
<name>A0ABS8KQV4_9HYPH</name>
<dbReference type="InterPro" id="IPR051545">
    <property type="entry name" value="NAD(P)H_dehydrogenase_qn"/>
</dbReference>
<dbReference type="Proteomes" id="UP001198862">
    <property type="component" value="Unassembled WGS sequence"/>
</dbReference>
<gene>
    <name evidence="4" type="ORF">LJ725_05720</name>
</gene>
<evidence type="ECO:0000259" key="3">
    <source>
        <dbReference type="Pfam" id="PF02525"/>
    </source>
</evidence>
<keyword evidence="5" id="KW-1185">Reference proteome</keyword>
<evidence type="ECO:0000256" key="2">
    <source>
        <dbReference type="ARBA" id="ARBA00023002"/>
    </source>
</evidence>
<protein>
    <submittedName>
        <fullName evidence="4">NAD(P)H-dependent oxidoreductase</fullName>
    </submittedName>
</protein>
<sequence>MGSRILILNGHPDVTRKGLCGALADAYAEGGAAGGHTVERLDIGALHFDLLRSQADFETGTAPADIVAAQEAIRRADHLVVVFPLWLGDMPALLKGFFEQTLRPSFAFAYRPSGFPQKHLQGRSARLVVTMGMPEIVYRWYFRAHAVKNLKRNILGFVGYAPVRDTVVGSVGSAKPATMAQHFETMRALGRAAR</sequence>
<accession>A0ABS8KQV4</accession>
<dbReference type="SUPFAM" id="SSF52218">
    <property type="entry name" value="Flavoproteins"/>
    <property type="match status" value="1"/>
</dbReference>
<dbReference type="PANTHER" id="PTHR10204:SF34">
    <property type="entry name" value="NAD(P)H DEHYDROGENASE [QUINONE] 1 ISOFORM 1"/>
    <property type="match status" value="1"/>
</dbReference>
<dbReference type="InterPro" id="IPR029039">
    <property type="entry name" value="Flavoprotein-like_sf"/>
</dbReference>
<dbReference type="InterPro" id="IPR003680">
    <property type="entry name" value="Flavodoxin_fold"/>
</dbReference>
<evidence type="ECO:0000313" key="5">
    <source>
        <dbReference type="Proteomes" id="UP001198862"/>
    </source>
</evidence>